<proteinExistence type="predicted"/>
<keyword evidence="2" id="KW-1185">Reference proteome</keyword>
<protein>
    <submittedName>
        <fullName evidence="1">Uncharacterized protein</fullName>
    </submittedName>
</protein>
<gene>
    <name evidence="1" type="ORF">BS47DRAFT_1259427</name>
</gene>
<organism evidence="1 2">
    <name type="scientific">Hydnum rufescens UP504</name>
    <dbReference type="NCBI Taxonomy" id="1448309"/>
    <lineage>
        <taxon>Eukaryota</taxon>
        <taxon>Fungi</taxon>
        <taxon>Dikarya</taxon>
        <taxon>Basidiomycota</taxon>
        <taxon>Agaricomycotina</taxon>
        <taxon>Agaricomycetes</taxon>
        <taxon>Cantharellales</taxon>
        <taxon>Hydnaceae</taxon>
        <taxon>Hydnum</taxon>
    </lineage>
</organism>
<comment type="caution">
    <text evidence="1">The sequence shown here is derived from an EMBL/GenBank/DDBJ whole genome shotgun (WGS) entry which is preliminary data.</text>
</comment>
<accession>A0A9P6ASK0</accession>
<reference evidence="1" key="1">
    <citation type="journal article" date="2020" name="Nat. Commun.">
        <title>Large-scale genome sequencing of mycorrhizal fungi provides insights into the early evolution of symbiotic traits.</title>
        <authorList>
            <person name="Miyauchi S."/>
            <person name="Kiss E."/>
            <person name="Kuo A."/>
            <person name="Drula E."/>
            <person name="Kohler A."/>
            <person name="Sanchez-Garcia M."/>
            <person name="Morin E."/>
            <person name="Andreopoulos B."/>
            <person name="Barry K.W."/>
            <person name="Bonito G."/>
            <person name="Buee M."/>
            <person name="Carver A."/>
            <person name="Chen C."/>
            <person name="Cichocki N."/>
            <person name="Clum A."/>
            <person name="Culley D."/>
            <person name="Crous P.W."/>
            <person name="Fauchery L."/>
            <person name="Girlanda M."/>
            <person name="Hayes R.D."/>
            <person name="Keri Z."/>
            <person name="LaButti K."/>
            <person name="Lipzen A."/>
            <person name="Lombard V."/>
            <person name="Magnuson J."/>
            <person name="Maillard F."/>
            <person name="Murat C."/>
            <person name="Nolan M."/>
            <person name="Ohm R.A."/>
            <person name="Pangilinan J."/>
            <person name="Pereira M.F."/>
            <person name="Perotto S."/>
            <person name="Peter M."/>
            <person name="Pfister S."/>
            <person name="Riley R."/>
            <person name="Sitrit Y."/>
            <person name="Stielow J.B."/>
            <person name="Szollosi G."/>
            <person name="Zifcakova L."/>
            <person name="Stursova M."/>
            <person name="Spatafora J.W."/>
            <person name="Tedersoo L."/>
            <person name="Vaario L.M."/>
            <person name="Yamada A."/>
            <person name="Yan M."/>
            <person name="Wang P."/>
            <person name="Xu J."/>
            <person name="Bruns T."/>
            <person name="Baldrian P."/>
            <person name="Vilgalys R."/>
            <person name="Dunand C."/>
            <person name="Henrissat B."/>
            <person name="Grigoriev I.V."/>
            <person name="Hibbett D."/>
            <person name="Nagy L.G."/>
            <person name="Martin F.M."/>
        </authorList>
    </citation>
    <scope>NUCLEOTIDE SEQUENCE</scope>
    <source>
        <strain evidence="1">UP504</strain>
    </source>
</reference>
<dbReference type="AlphaFoldDB" id="A0A9P6ASK0"/>
<evidence type="ECO:0000313" key="1">
    <source>
        <dbReference type="EMBL" id="KAF9511279.1"/>
    </source>
</evidence>
<dbReference type="EMBL" id="MU129003">
    <property type="protein sequence ID" value="KAF9511279.1"/>
    <property type="molecule type" value="Genomic_DNA"/>
</dbReference>
<feature type="non-terminal residue" evidence="1">
    <location>
        <position position="1"/>
    </location>
</feature>
<feature type="non-terminal residue" evidence="1">
    <location>
        <position position="133"/>
    </location>
</feature>
<evidence type="ECO:0000313" key="2">
    <source>
        <dbReference type="Proteomes" id="UP000886523"/>
    </source>
</evidence>
<dbReference type="Proteomes" id="UP000886523">
    <property type="component" value="Unassembled WGS sequence"/>
</dbReference>
<sequence>ADSTEPQVVHAIQALLDYIYMAQYLLQSEDMLHEMAGLLNIFHNNKDVFIANDACGNMEHLNIPKLYALPCSINNACCNGVSINFTTETAEYLHTPMCKDLYNATNCHQYEIQMLWLLDMNKRIYLCSSYMGW</sequence>
<name>A0A9P6ASK0_9AGAM</name>
<dbReference type="OrthoDB" id="3232941at2759"/>